<dbReference type="EnsemblMetazoa" id="LLOJ002920-RA">
    <property type="protein sequence ID" value="LLOJ002920-PA"/>
    <property type="gene ID" value="LLOJ002920"/>
</dbReference>
<protein>
    <recommendedName>
        <fullName evidence="2">Survival Motor Neuron Gemin2-binding domain-containing protein</fullName>
    </recommendedName>
</protein>
<dbReference type="AlphaFoldDB" id="A0A1B0CF00"/>
<sequence length="75" mass="8174">MPKNLRNGSLHGASGEDSDDSDPWDDELLIKAYDESIRLAKEDVAKKVASATNTQPDNPPSVDESAGRRSLAWHP</sequence>
<feature type="region of interest" description="Disordered" evidence="1">
    <location>
        <begin position="46"/>
        <end position="75"/>
    </location>
</feature>
<evidence type="ECO:0000313" key="4">
    <source>
        <dbReference type="Proteomes" id="UP000092461"/>
    </source>
</evidence>
<name>A0A1B0CF00_LUTLO</name>
<dbReference type="EMBL" id="AJWK01009486">
    <property type="status" value="NOT_ANNOTATED_CDS"/>
    <property type="molecule type" value="Genomic_DNA"/>
</dbReference>
<evidence type="ECO:0000313" key="3">
    <source>
        <dbReference type="EnsemblMetazoa" id="LLOJ002920-PA"/>
    </source>
</evidence>
<evidence type="ECO:0000256" key="1">
    <source>
        <dbReference type="SAM" id="MobiDB-lite"/>
    </source>
</evidence>
<dbReference type="VEuPathDB" id="VectorBase:LLONM1_000192"/>
<organism evidence="3 4">
    <name type="scientific">Lutzomyia longipalpis</name>
    <name type="common">Sand fly</name>
    <dbReference type="NCBI Taxonomy" id="7200"/>
    <lineage>
        <taxon>Eukaryota</taxon>
        <taxon>Metazoa</taxon>
        <taxon>Ecdysozoa</taxon>
        <taxon>Arthropoda</taxon>
        <taxon>Hexapoda</taxon>
        <taxon>Insecta</taxon>
        <taxon>Pterygota</taxon>
        <taxon>Neoptera</taxon>
        <taxon>Endopterygota</taxon>
        <taxon>Diptera</taxon>
        <taxon>Nematocera</taxon>
        <taxon>Psychodoidea</taxon>
        <taxon>Psychodidae</taxon>
        <taxon>Lutzomyia</taxon>
        <taxon>Lutzomyia</taxon>
    </lineage>
</organism>
<dbReference type="InterPro" id="IPR049481">
    <property type="entry name" value="SMN_G2-BD"/>
</dbReference>
<dbReference type="VEuPathDB" id="VectorBase:LLOJ002920"/>
<feature type="domain" description="Survival Motor Neuron Gemin2-binding" evidence="2">
    <location>
        <begin position="17"/>
        <end position="42"/>
    </location>
</feature>
<proteinExistence type="predicted"/>
<dbReference type="Proteomes" id="UP000092461">
    <property type="component" value="Unassembled WGS sequence"/>
</dbReference>
<feature type="region of interest" description="Disordered" evidence="1">
    <location>
        <begin position="1"/>
        <end position="25"/>
    </location>
</feature>
<reference evidence="3" key="1">
    <citation type="submission" date="2020-05" db="UniProtKB">
        <authorList>
            <consortium name="EnsemblMetazoa"/>
        </authorList>
    </citation>
    <scope>IDENTIFICATION</scope>
    <source>
        <strain evidence="3">Jacobina</strain>
    </source>
</reference>
<keyword evidence="4" id="KW-1185">Reference proteome</keyword>
<accession>A0A1B0CF00</accession>
<evidence type="ECO:0000259" key="2">
    <source>
        <dbReference type="Pfam" id="PF20636"/>
    </source>
</evidence>
<feature type="compositionally biased region" description="Acidic residues" evidence="1">
    <location>
        <begin position="16"/>
        <end position="25"/>
    </location>
</feature>
<dbReference type="Pfam" id="PF20636">
    <property type="entry name" value="SMN_G2-BD"/>
    <property type="match status" value="1"/>
</dbReference>